<dbReference type="PROSITE" id="PS50949">
    <property type="entry name" value="HTH_GNTR"/>
    <property type="match status" value="1"/>
</dbReference>
<reference evidence="5 6" key="1">
    <citation type="submission" date="2018-07" db="EMBL/GenBank/DDBJ databases">
        <title>Genomic Encyclopedia of Type Strains, Phase IV (KMG-IV): sequencing the most valuable type-strain genomes for metagenomic binning, comparative biology and taxonomic classification.</title>
        <authorList>
            <person name="Goeker M."/>
        </authorList>
    </citation>
    <scope>NUCLEOTIDE SEQUENCE [LARGE SCALE GENOMIC DNA]</scope>
    <source>
        <strain evidence="5 6">DSM 27696</strain>
    </source>
</reference>
<dbReference type="GO" id="GO:0003677">
    <property type="term" value="F:DNA binding"/>
    <property type="evidence" value="ECO:0007669"/>
    <property type="project" value="UniProtKB-KW"/>
</dbReference>
<evidence type="ECO:0000256" key="1">
    <source>
        <dbReference type="ARBA" id="ARBA00023015"/>
    </source>
</evidence>
<feature type="domain" description="HTH gntR-type" evidence="4">
    <location>
        <begin position="5"/>
        <end position="73"/>
    </location>
</feature>
<dbReference type="Gene3D" id="1.10.10.10">
    <property type="entry name" value="Winged helix-like DNA-binding domain superfamily/Winged helix DNA-binding domain"/>
    <property type="match status" value="1"/>
</dbReference>
<sequence length="225" mass="25741">MKKKKLVYEVVYDEIKKNIREGNWKAGDKIPTVQALSKQLDVGISSVREAIKILSQQKILRVEQGSGTYVETKLGDKPGEAFDFLENSSIEQLTEARLVIEPELAAMVASDGKEEDIAKILQCARVMQKKFIQNIDFLDEDIEFHYLIARSTNNEVLLKMMTIISDLLFESRRHSMKIKNQNEKAANYHILIAQAINQKNPSQARDLMRSHILDLLEDLKSKPIK</sequence>
<protein>
    <submittedName>
        <fullName evidence="5">DNA-binding FadR family transcriptional regulator</fullName>
    </submittedName>
</protein>
<dbReference type="PANTHER" id="PTHR43537">
    <property type="entry name" value="TRANSCRIPTIONAL REGULATOR, GNTR FAMILY"/>
    <property type="match status" value="1"/>
</dbReference>
<keyword evidence="1" id="KW-0805">Transcription regulation</keyword>
<dbReference type="InterPro" id="IPR008920">
    <property type="entry name" value="TF_FadR/GntR_C"/>
</dbReference>
<dbReference type="OrthoDB" id="114741at2"/>
<accession>A0A368Y9G7</accession>
<dbReference type="SUPFAM" id="SSF48008">
    <property type="entry name" value="GntR ligand-binding domain-like"/>
    <property type="match status" value="1"/>
</dbReference>
<keyword evidence="3" id="KW-0804">Transcription</keyword>
<dbReference type="Pfam" id="PF07729">
    <property type="entry name" value="FCD"/>
    <property type="match status" value="1"/>
</dbReference>
<keyword evidence="6" id="KW-1185">Reference proteome</keyword>
<organism evidence="5 6">
    <name type="scientific">Saliterribacillus persicus</name>
    <dbReference type="NCBI Taxonomy" id="930114"/>
    <lineage>
        <taxon>Bacteria</taxon>
        <taxon>Bacillati</taxon>
        <taxon>Bacillota</taxon>
        <taxon>Bacilli</taxon>
        <taxon>Bacillales</taxon>
        <taxon>Bacillaceae</taxon>
        <taxon>Saliterribacillus</taxon>
    </lineage>
</organism>
<name>A0A368Y9G7_9BACI</name>
<dbReference type="RefSeq" id="WP_114351659.1">
    <property type="nucleotide sequence ID" value="NZ_QPJJ01000002.1"/>
</dbReference>
<dbReference type="SMART" id="SM00895">
    <property type="entry name" value="FCD"/>
    <property type="match status" value="1"/>
</dbReference>
<gene>
    <name evidence="5" type="ORF">DFR57_102168</name>
</gene>
<dbReference type="InterPro" id="IPR000524">
    <property type="entry name" value="Tscrpt_reg_HTH_GntR"/>
</dbReference>
<evidence type="ECO:0000313" key="6">
    <source>
        <dbReference type="Proteomes" id="UP000252585"/>
    </source>
</evidence>
<evidence type="ECO:0000256" key="2">
    <source>
        <dbReference type="ARBA" id="ARBA00023125"/>
    </source>
</evidence>
<dbReference type="InterPro" id="IPR036388">
    <property type="entry name" value="WH-like_DNA-bd_sf"/>
</dbReference>
<proteinExistence type="predicted"/>
<dbReference type="Proteomes" id="UP000252585">
    <property type="component" value="Unassembled WGS sequence"/>
</dbReference>
<dbReference type="Pfam" id="PF00392">
    <property type="entry name" value="GntR"/>
    <property type="match status" value="1"/>
</dbReference>
<dbReference type="GO" id="GO:0003700">
    <property type="term" value="F:DNA-binding transcription factor activity"/>
    <property type="evidence" value="ECO:0007669"/>
    <property type="project" value="InterPro"/>
</dbReference>
<comment type="caution">
    <text evidence="5">The sequence shown here is derived from an EMBL/GenBank/DDBJ whole genome shotgun (WGS) entry which is preliminary data.</text>
</comment>
<dbReference type="EMBL" id="QPJJ01000002">
    <property type="protein sequence ID" value="RCW76893.1"/>
    <property type="molecule type" value="Genomic_DNA"/>
</dbReference>
<evidence type="ECO:0000256" key="3">
    <source>
        <dbReference type="ARBA" id="ARBA00023163"/>
    </source>
</evidence>
<dbReference type="Gene3D" id="1.20.120.530">
    <property type="entry name" value="GntR ligand-binding domain-like"/>
    <property type="match status" value="1"/>
</dbReference>
<dbReference type="InterPro" id="IPR036390">
    <property type="entry name" value="WH_DNA-bd_sf"/>
</dbReference>
<dbReference type="SMART" id="SM00345">
    <property type="entry name" value="HTH_GNTR"/>
    <property type="match status" value="1"/>
</dbReference>
<evidence type="ECO:0000313" key="5">
    <source>
        <dbReference type="EMBL" id="RCW76893.1"/>
    </source>
</evidence>
<dbReference type="AlphaFoldDB" id="A0A368Y9G7"/>
<keyword evidence="2 5" id="KW-0238">DNA-binding</keyword>
<dbReference type="InterPro" id="IPR011711">
    <property type="entry name" value="GntR_C"/>
</dbReference>
<dbReference type="SUPFAM" id="SSF46785">
    <property type="entry name" value="Winged helix' DNA-binding domain"/>
    <property type="match status" value="1"/>
</dbReference>
<dbReference type="CDD" id="cd07377">
    <property type="entry name" value="WHTH_GntR"/>
    <property type="match status" value="1"/>
</dbReference>
<dbReference type="PANTHER" id="PTHR43537:SF5">
    <property type="entry name" value="UXU OPERON TRANSCRIPTIONAL REGULATOR"/>
    <property type="match status" value="1"/>
</dbReference>
<evidence type="ECO:0000259" key="4">
    <source>
        <dbReference type="PROSITE" id="PS50949"/>
    </source>
</evidence>